<dbReference type="AlphaFoldDB" id="A0A9K3CSV3"/>
<gene>
    <name evidence="1" type="ORF">KIPB_003869</name>
</gene>
<name>A0A9K3CSV3_9EUKA</name>
<dbReference type="EMBL" id="BDIP01000779">
    <property type="protein sequence ID" value="GIQ82689.1"/>
    <property type="molecule type" value="Genomic_DNA"/>
</dbReference>
<accession>A0A9K3CSV3</accession>
<dbReference type="Gene3D" id="2.130.10.10">
    <property type="entry name" value="YVTN repeat-like/Quinoprotein amine dehydrogenase"/>
    <property type="match status" value="1"/>
</dbReference>
<organism evidence="1 2">
    <name type="scientific">Kipferlia bialata</name>
    <dbReference type="NCBI Taxonomy" id="797122"/>
    <lineage>
        <taxon>Eukaryota</taxon>
        <taxon>Metamonada</taxon>
        <taxon>Carpediemonas-like organisms</taxon>
        <taxon>Kipferlia</taxon>
    </lineage>
</organism>
<keyword evidence="2" id="KW-1185">Reference proteome</keyword>
<protein>
    <submittedName>
        <fullName evidence="1">Uncharacterized protein</fullName>
    </submittedName>
</protein>
<comment type="caution">
    <text evidence="1">The sequence shown here is derived from an EMBL/GenBank/DDBJ whole genome shotgun (WGS) entry which is preliminary data.</text>
</comment>
<evidence type="ECO:0000313" key="1">
    <source>
        <dbReference type="EMBL" id="GIQ82689.1"/>
    </source>
</evidence>
<dbReference type="Proteomes" id="UP000265618">
    <property type="component" value="Unassembled WGS sequence"/>
</dbReference>
<proteinExistence type="predicted"/>
<reference evidence="1 2" key="1">
    <citation type="journal article" date="2018" name="PLoS ONE">
        <title>The draft genome of Kipferlia bialata reveals reductive genome evolution in fornicate parasites.</title>
        <authorList>
            <person name="Tanifuji G."/>
            <person name="Takabayashi S."/>
            <person name="Kume K."/>
            <person name="Takagi M."/>
            <person name="Nakayama T."/>
            <person name="Kamikawa R."/>
            <person name="Inagaki Y."/>
            <person name="Hashimoto T."/>
        </authorList>
    </citation>
    <scope>NUCLEOTIDE SEQUENCE [LARGE SCALE GENOMIC DNA]</scope>
    <source>
        <strain evidence="1">NY0173</strain>
    </source>
</reference>
<dbReference type="InterPro" id="IPR015943">
    <property type="entry name" value="WD40/YVTN_repeat-like_dom_sf"/>
</dbReference>
<evidence type="ECO:0000313" key="2">
    <source>
        <dbReference type="Proteomes" id="UP000265618"/>
    </source>
</evidence>
<dbReference type="SUPFAM" id="SSF63829">
    <property type="entry name" value="Calcium-dependent phosphotriesterase"/>
    <property type="match status" value="1"/>
</dbReference>
<sequence length="276" mass="29260">MSILNLEWIHCGQTPSRIVDVTPSDEPGIFLCAQKQGSVVSVDLKGEFAPIFETGGEPTALVGAWAGRACVVCDSSYRSLVVPSAPGPSPPPLVFLSAEDCALTQPMHIAVDPQADVAFVVDEPNSQRSDSVLLRIGTDGVVTRLMGDMPPVGGLAVEGGDLYIAGRRDATVSILRTRQQQLRRGMFTLARLTGTIGTFGMCARDGVLILACDVPTQVINEQQCSSMVIGLDMLTGEVKWRIAAPPSLSGVCVSDDKLVVASRRSLYYVDLQAAGV</sequence>